<dbReference type="AlphaFoldDB" id="A0A7I7WHJ6"/>
<dbReference type="SMART" id="SM00563">
    <property type="entry name" value="PlsC"/>
    <property type="match status" value="1"/>
</dbReference>
<sequence length="305" mass="33241">MGTRVLGFIGALRFKLAYTVNNTAMAGVGDLLNWTRSQVVSRVPKADLDQRDADYIREQLPGLWLLASLYFRADVRGLDRIPADGPVLMVGNHSGGNLPPDTFVFTLAFCSYFGVERPFYQLAHNLVVSMPGLGSLRKFGTVAANHENAELALKSGAALLVYPGGDYEVFRPSWQRHEVDFGGRKGYVKLAREAGVPIVPIASVGGQEAALFLDRGQWLAKLLMVDKMARLKSVPILLAPPWGLTVSDMVPRLPLPTKIAIEVQDPIEPDDIAGSDDDVVHEKVEAALQAGVDRLAAERRFPVLG</sequence>
<dbReference type="GO" id="GO:0016020">
    <property type="term" value="C:membrane"/>
    <property type="evidence" value="ECO:0007669"/>
    <property type="project" value="TreeGrafter"/>
</dbReference>
<gene>
    <name evidence="2" type="ORF">MGAD_07170</name>
</gene>
<dbReference type="CDD" id="cd07987">
    <property type="entry name" value="LPLAT_MGAT-like"/>
    <property type="match status" value="1"/>
</dbReference>
<dbReference type="Pfam" id="PF01553">
    <property type="entry name" value="Acyltransferase"/>
    <property type="match status" value="1"/>
</dbReference>
<feature type="domain" description="Phospholipid/glycerol acyltransferase" evidence="1">
    <location>
        <begin position="87"/>
        <end position="206"/>
    </location>
</feature>
<evidence type="ECO:0000313" key="2">
    <source>
        <dbReference type="EMBL" id="BBZ16382.1"/>
    </source>
</evidence>
<name>A0A7I7WHJ6_MYCGU</name>
<reference evidence="2 3" key="1">
    <citation type="journal article" date="2019" name="Emerg. Microbes Infect.">
        <title>Comprehensive subspecies identification of 175 nontuberculous mycobacteria species based on 7547 genomic profiles.</title>
        <authorList>
            <person name="Matsumoto Y."/>
            <person name="Kinjo T."/>
            <person name="Motooka D."/>
            <person name="Nabeya D."/>
            <person name="Jung N."/>
            <person name="Uechi K."/>
            <person name="Horii T."/>
            <person name="Iida T."/>
            <person name="Fujita J."/>
            <person name="Nakamura S."/>
        </authorList>
    </citation>
    <scope>NUCLEOTIDE SEQUENCE [LARGE SCALE GENOMIC DNA]</scope>
    <source>
        <strain evidence="2 3">JCM 12688</strain>
    </source>
</reference>
<dbReference type="PIRSF" id="PIRSF016753">
    <property type="entry name" value="P_lipid/glycerol_ac_tran_prd"/>
    <property type="match status" value="1"/>
</dbReference>
<dbReference type="Proteomes" id="UP000466187">
    <property type="component" value="Chromosome"/>
</dbReference>
<evidence type="ECO:0000259" key="1">
    <source>
        <dbReference type="SMART" id="SM00563"/>
    </source>
</evidence>
<organism evidence="2 3">
    <name type="scientific">Mycolicibacterium gadium</name>
    <name type="common">Mycobacterium gadium</name>
    <dbReference type="NCBI Taxonomy" id="1794"/>
    <lineage>
        <taxon>Bacteria</taxon>
        <taxon>Bacillati</taxon>
        <taxon>Actinomycetota</taxon>
        <taxon>Actinomycetes</taxon>
        <taxon>Mycobacteriales</taxon>
        <taxon>Mycobacteriaceae</taxon>
        <taxon>Mycolicibacterium</taxon>
    </lineage>
</organism>
<dbReference type="GO" id="GO:0016746">
    <property type="term" value="F:acyltransferase activity"/>
    <property type="evidence" value="ECO:0007669"/>
    <property type="project" value="InterPro"/>
</dbReference>
<dbReference type="InterPro" id="IPR002123">
    <property type="entry name" value="Plipid/glycerol_acylTrfase"/>
</dbReference>
<accession>A0A7I7WHJ6</accession>
<evidence type="ECO:0000313" key="3">
    <source>
        <dbReference type="Proteomes" id="UP000466187"/>
    </source>
</evidence>
<dbReference type="EMBL" id="AP022608">
    <property type="protein sequence ID" value="BBZ16382.1"/>
    <property type="molecule type" value="Genomic_DNA"/>
</dbReference>
<dbReference type="PANTHER" id="PTHR22753">
    <property type="entry name" value="TRANSMEMBRANE PROTEIN 68"/>
    <property type="match status" value="1"/>
</dbReference>
<dbReference type="KEGG" id="mgad:MGAD_07170"/>
<protein>
    <recommendedName>
        <fullName evidence="1">Phospholipid/glycerol acyltransferase domain-containing protein</fullName>
    </recommendedName>
</protein>
<dbReference type="SUPFAM" id="SSF69593">
    <property type="entry name" value="Glycerol-3-phosphate (1)-acyltransferase"/>
    <property type="match status" value="1"/>
</dbReference>
<proteinExistence type="predicted"/>
<dbReference type="PANTHER" id="PTHR22753:SF14">
    <property type="entry name" value="MONOACYLGLYCEROL_DIACYLGLYCEROL O-ACYLTRANSFERASE"/>
    <property type="match status" value="1"/>
</dbReference>
<dbReference type="InterPro" id="IPR016676">
    <property type="entry name" value="P_lipid/glycerol_AcTrfase_prd"/>
</dbReference>